<dbReference type="Proteomes" id="UP000789508">
    <property type="component" value="Unassembled WGS sequence"/>
</dbReference>
<accession>A0A9N9GVN1</accession>
<comment type="caution">
    <text evidence="2">The sequence shown here is derived from an EMBL/GenBank/DDBJ whole genome shotgun (WGS) entry which is preliminary data.</text>
</comment>
<feature type="coiled-coil region" evidence="1">
    <location>
        <begin position="173"/>
        <end position="200"/>
    </location>
</feature>
<evidence type="ECO:0000313" key="3">
    <source>
        <dbReference type="Proteomes" id="UP000789508"/>
    </source>
</evidence>
<organism evidence="2 3">
    <name type="scientific">Ambispora leptoticha</name>
    <dbReference type="NCBI Taxonomy" id="144679"/>
    <lineage>
        <taxon>Eukaryota</taxon>
        <taxon>Fungi</taxon>
        <taxon>Fungi incertae sedis</taxon>
        <taxon>Mucoromycota</taxon>
        <taxon>Glomeromycotina</taxon>
        <taxon>Glomeromycetes</taxon>
        <taxon>Archaeosporales</taxon>
        <taxon>Ambisporaceae</taxon>
        <taxon>Ambispora</taxon>
    </lineage>
</organism>
<dbReference type="OrthoDB" id="2444819at2759"/>
<keyword evidence="3" id="KW-1185">Reference proteome</keyword>
<feature type="coiled-coil region" evidence="1">
    <location>
        <begin position="47"/>
        <end position="95"/>
    </location>
</feature>
<gene>
    <name evidence="2" type="ORF">ALEPTO_LOCUS9312</name>
</gene>
<dbReference type="Gene3D" id="1.10.287.2610">
    <property type="match status" value="1"/>
</dbReference>
<sequence length="220" mass="25949">MSEKIKQFKGALLVIQDRVSKLQQDLVLKEDYIKYLEKEILIRDKELDPLRLEISNLKKQLEKVLQNLKNQENYIDYLEKELVFFQNKIDNLDEKINNIIVMAHPQRSHTENQAILRNHRIQQATNNIRLYFQSPNIVPTLNGIVDYLNTISEAGNLLEQLTIDTYLHLNNRINNDVNQITNLQIQLSTLQNDYDLLNQAYRAHKLNYHLLKATSIDKKN</sequence>
<feature type="non-terminal residue" evidence="2">
    <location>
        <position position="220"/>
    </location>
</feature>
<dbReference type="SUPFAM" id="SSF57997">
    <property type="entry name" value="Tropomyosin"/>
    <property type="match status" value="1"/>
</dbReference>
<proteinExistence type="predicted"/>
<reference evidence="2" key="1">
    <citation type="submission" date="2021-06" db="EMBL/GenBank/DDBJ databases">
        <authorList>
            <person name="Kallberg Y."/>
            <person name="Tangrot J."/>
            <person name="Rosling A."/>
        </authorList>
    </citation>
    <scope>NUCLEOTIDE SEQUENCE</scope>
    <source>
        <strain evidence="2">FL130A</strain>
    </source>
</reference>
<dbReference type="EMBL" id="CAJVPS010006946">
    <property type="protein sequence ID" value="CAG8629969.1"/>
    <property type="molecule type" value="Genomic_DNA"/>
</dbReference>
<evidence type="ECO:0000256" key="1">
    <source>
        <dbReference type="SAM" id="Coils"/>
    </source>
</evidence>
<name>A0A9N9GVN1_9GLOM</name>
<protein>
    <submittedName>
        <fullName evidence="2">13699_t:CDS:1</fullName>
    </submittedName>
</protein>
<evidence type="ECO:0000313" key="2">
    <source>
        <dbReference type="EMBL" id="CAG8629969.1"/>
    </source>
</evidence>
<keyword evidence="1" id="KW-0175">Coiled coil</keyword>
<dbReference type="AlphaFoldDB" id="A0A9N9GVN1"/>